<dbReference type="KEGG" id="fax:FUAX_19920"/>
<evidence type="ECO:0000256" key="6">
    <source>
        <dbReference type="RuleBase" id="RU000716"/>
    </source>
</evidence>
<dbReference type="Proteomes" id="UP001348817">
    <property type="component" value="Chromosome"/>
</dbReference>
<dbReference type="InterPro" id="IPR000838">
    <property type="entry name" value="RNA_pol_sigma70_ECF_CS"/>
</dbReference>
<proteinExistence type="inferred from homology"/>
<dbReference type="GO" id="GO:0000428">
    <property type="term" value="C:DNA-directed RNA polymerase complex"/>
    <property type="evidence" value="ECO:0007669"/>
    <property type="project" value="UniProtKB-KW"/>
</dbReference>
<dbReference type="RefSeq" id="WP_338391156.1">
    <property type="nucleotide sequence ID" value="NZ_AP025314.1"/>
</dbReference>
<evidence type="ECO:0000259" key="8">
    <source>
        <dbReference type="Pfam" id="PF08281"/>
    </source>
</evidence>
<dbReference type="InterPro" id="IPR036388">
    <property type="entry name" value="WH-like_DNA-bd_sf"/>
</dbReference>
<evidence type="ECO:0000256" key="4">
    <source>
        <dbReference type="ARBA" id="ARBA00023125"/>
    </source>
</evidence>
<comment type="similarity">
    <text evidence="1 6">Belongs to the sigma-70 factor family. ECF subfamily.</text>
</comment>
<dbReference type="SUPFAM" id="SSF88659">
    <property type="entry name" value="Sigma3 and sigma4 domains of RNA polymerase sigma factors"/>
    <property type="match status" value="1"/>
</dbReference>
<dbReference type="AlphaFoldDB" id="A0AAU9CJQ1"/>
<evidence type="ECO:0000313" key="9">
    <source>
        <dbReference type="EMBL" id="BDD09560.1"/>
    </source>
</evidence>
<dbReference type="InterPro" id="IPR013324">
    <property type="entry name" value="RNA_pol_sigma_r3/r4-like"/>
</dbReference>
<keyword evidence="4 6" id="KW-0238">DNA-binding</keyword>
<dbReference type="NCBIfam" id="TIGR02937">
    <property type="entry name" value="sigma70-ECF"/>
    <property type="match status" value="1"/>
</dbReference>
<dbReference type="CDD" id="cd06171">
    <property type="entry name" value="Sigma70_r4"/>
    <property type="match status" value="1"/>
</dbReference>
<dbReference type="Gene3D" id="1.10.10.10">
    <property type="entry name" value="Winged helix-like DNA-binding domain superfamily/Winged helix DNA-binding domain"/>
    <property type="match status" value="1"/>
</dbReference>
<keyword evidence="3 6" id="KW-0731">Sigma factor</keyword>
<keyword evidence="9" id="KW-0240">DNA-directed RNA polymerase</keyword>
<reference evidence="9 10" key="1">
    <citation type="submission" date="2021-12" db="EMBL/GenBank/DDBJ databases">
        <title>Genome sequencing of bacteria with rrn-lacking chromosome and rrn-plasmid.</title>
        <authorList>
            <person name="Anda M."/>
            <person name="Iwasaki W."/>
        </authorList>
    </citation>
    <scope>NUCLEOTIDE SEQUENCE [LARGE SCALE GENOMIC DNA]</scope>
    <source>
        <strain evidence="9 10">DSM 100852</strain>
    </source>
</reference>
<evidence type="ECO:0000256" key="3">
    <source>
        <dbReference type="ARBA" id="ARBA00023082"/>
    </source>
</evidence>
<dbReference type="InterPro" id="IPR013325">
    <property type="entry name" value="RNA_pol_sigma_r2"/>
</dbReference>
<dbReference type="EMBL" id="AP025314">
    <property type="protein sequence ID" value="BDD09560.1"/>
    <property type="molecule type" value="Genomic_DNA"/>
</dbReference>
<dbReference type="Gene3D" id="1.10.1740.10">
    <property type="match status" value="1"/>
</dbReference>
<feature type="domain" description="RNA polymerase sigma factor 70 region 4 type 2" evidence="8">
    <location>
        <begin position="116"/>
        <end position="168"/>
    </location>
</feature>
<evidence type="ECO:0000256" key="2">
    <source>
        <dbReference type="ARBA" id="ARBA00023015"/>
    </source>
</evidence>
<dbReference type="PANTHER" id="PTHR43133:SF46">
    <property type="entry name" value="RNA POLYMERASE SIGMA-70 FACTOR ECF SUBFAMILY"/>
    <property type="match status" value="1"/>
</dbReference>
<keyword evidence="2 6" id="KW-0805">Transcription regulation</keyword>
<dbReference type="GO" id="GO:0003677">
    <property type="term" value="F:DNA binding"/>
    <property type="evidence" value="ECO:0007669"/>
    <property type="project" value="UniProtKB-KW"/>
</dbReference>
<accession>A0AAU9CJQ1</accession>
<dbReference type="GO" id="GO:0006352">
    <property type="term" value="P:DNA-templated transcription initiation"/>
    <property type="evidence" value="ECO:0007669"/>
    <property type="project" value="InterPro"/>
</dbReference>
<dbReference type="SUPFAM" id="SSF88946">
    <property type="entry name" value="Sigma2 domain of RNA polymerase sigma factors"/>
    <property type="match status" value="1"/>
</dbReference>
<protein>
    <recommendedName>
        <fullName evidence="6">RNA polymerase sigma factor</fullName>
    </recommendedName>
</protein>
<gene>
    <name evidence="9" type="ORF">FUAX_19920</name>
</gene>
<evidence type="ECO:0000313" key="10">
    <source>
        <dbReference type="Proteomes" id="UP001348817"/>
    </source>
</evidence>
<dbReference type="InterPro" id="IPR039425">
    <property type="entry name" value="RNA_pol_sigma-70-like"/>
</dbReference>
<name>A0AAU9CJQ1_9BACT</name>
<evidence type="ECO:0000256" key="1">
    <source>
        <dbReference type="ARBA" id="ARBA00010641"/>
    </source>
</evidence>
<dbReference type="InterPro" id="IPR014284">
    <property type="entry name" value="RNA_pol_sigma-70_dom"/>
</dbReference>
<evidence type="ECO:0000259" key="7">
    <source>
        <dbReference type="Pfam" id="PF04542"/>
    </source>
</evidence>
<sequence length="183" mass="21230">MKETDEELIRKCIEGDSEAQYTLYSKYAQNMYGVALRYARSEQEAEDVLQEAFIKIFQKMDTFQGNSTIGAWIKRIVVNTALNSRRGKLYASPMEDVSDLNYNDDRDWVLSDFQYEELLGMVRELPAGCQAVFNLYAIEGYNHKEIAEMMEVSEGTSKSQLARAKKLLREKVLLYQREYHYGA</sequence>
<feature type="domain" description="RNA polymerase sigma-70 region 2" evidence="7">
    <location>
        <begin position="23"/>
        <end position="87"/>
    </location>
</feature>
<organism evidence="9 10">
    <name type="scientific">Fulvitalea axinellae</name>
    <dbReference type="NCBI Taxonomy" id="1182444"/>
    <lineage>
        <taxon>Bacteria</taxon>
        <taxon>Pseudomonadati</taxon>
        <taxon>Bacteroidota</taxon>
        <taxon>Cytophagia</taxon>
        <taxon>Cytophagales</taxon>
        <taxon>Persicobacteraceae</taxon>
        <taxon>Fulvitalea</taxon>
    </lineage>
</organism>
<evidence type="ECO:0000256" key="5">
    <source>
        <dbReference type="ARBA" id="ARBA00023163"/>
    </source>
</evidence>
<dbReference type="GO" id="GO:0016987">
    <property type="term" value="F:sigma factor activity"/>
    <property type="evidence" value="ECO:0007669"/>
    <property type="project" value="UniProtKB-KW"/>
</dbReference>
<keyword evidence="5 6" id="KW-0804">Transcription</keyword>
<dbReference type="Pfam" id="PF08281">
    <property type="entry name" value="Sigma70_r4_2"/>
    <property type="match status" value="1"/>
</dbReference>
<keyword evidence="10" id="KW-1185">Reference proteome</keyword>
<dbReference type="PROSITE" id="PS01063">
    <property type="entry name" value="SIGMA70_ECF"/>
    <property type="match status" value="1"/>
</dbReference>
<dbReference type="InterPro" id="IPR013249">
    <property type="entry name" value="RNA_pol_sigma70_r4_t2"/>
</dbReference>
<dbReference type="InterPro" id="IPR007627">
    <property type="entry name" value="RNA_pol_sigma70_r2"/>
</dbReference>
<dbReference type="PANTHER" id="PTHR43133">
    <property type="entry name" value="RNA POLYMERASE ECF-TYPE SIGMA FACTO"/>
    <property type="match status" value="1"/>
</dbReference>
<dbReference type="Pfam" id="PF04542">
    <property type="entry name" value="Sigma70_r2"/>
    <property type="match status" value="1"/>
</dbReference>